<dbReference type="AlphaFoldDB" id="A0A177NUU1"/>
<dbReference type="Proteomes" id="UP000078476">
    <property type="component" value="Unassembled WGS sequence"/>
</dbReference>
<dbReference type="EMBL" id="LUUI01000028">
    <property type="protein sequence ID" value="OAI20850.1"/>
    <property type="molecule type" value="Genomic_DNA"/>
</dbReference>
<reference evidence="2 3" key="1">
    <citation type="submission" date="2016-03" db="EMBL/GenBank/DDBJ databases">
        <authorList>
            <person name="Ploux O."/>
        </authorList>
    </citation>
    <scope>NUCLEOTIDE SEQUENCE [LARGE SCALE GENOMIC DNA]</scope>
    <source>
        <strain evidence="2 3">R-45370</strain>
    </source>
</reference>
<dbReference type="CDD" id="cd00085">
    <property type="entry name" value="HNHc"/>
    <property type="match status" value="1"/>
</dbReference>
<keyword evidence="3" id="KW-1185">Reference proteome</keyword>
<dbReference type="GO" id="GO:0008270">
    <property type="term" value="F:zinc ion binding"/>
    <property type="evidence" value="ECO:0007669"/>
    <property type="project" value="InterPro"/>
</dbReference>
<dbReference type="InterPro" id="IPR002711">
    <property type="entry name" value="HNH"/>
</dbReference>
<evidence type="ECO:0000259" key="1">
    <source>
        <dbReference type="SMART" id="SM00507"/>
    </source>
</evidence>
<dbReference type="InterPro" id="IPR003615">
    <property type="entry name" value="HNH_nuc"/>
</dbReference>
<dbReference type="STRING" id="980561.A1359_20400"/>
<sequence>MIRMEDKDLLESLRPTSHDRIIDLVERSGINVSDWGITKNGKKVKEPASNPAYCSEWSFGGDKEPILLCVWHKNLQVIRGQVIFEDNLRQRALDIQQAAENKDSSTKATATLQAGRAANFNKLILAAFNKTEPVRVVLLRANSEIESNDEPPKYRELDSENWYVHDYQFATGVFRLVRSVPPKSKDHSVTNDSPLEKFVDQFSIPDLPEKRTATGTVYIRSPEVRKSVLIRASGVCEFCGQPGFKTAAGTIYLETHHVIALAEDGPDVEWNVVAICPNDHRRAHHAENREEVRTQLLAILAKQYPNQPFCKADFSDSAQSSS</sequence>
<dbReference type="Gene3D" id="1.10.30.50">
    <property type="match status" value="1"/>
</dbReference>
<organism evidence="2 3">
    <name type="scientific">Methylomonas lenta</name>
    <dbReference type="NCBI Taxonomy" id="980561"/>
    <lineage>
        <taxon>Bacteria</taxon>
        <taxon>Pseudomonadati</taxon>
        <taxon>Pseudomonadota</taxon>
        <taxon>Gammaproteobacteria</taxon>
        <taxon>Methylococcales</taxon>
        <taxon>Methylococcaceae</taxon>
        <taxon>Methylomonas</taxon>
    </lineage>
</organism>
<proteinExistence type="predicted"/>
<name>A0A177NUU1_9GAMM</name>
<gene>
    <name evidence="2" type="ORF">A1359_20400</name>
</gene>
<evidence type="ECO:0000313" key="2">
    <source>
        <dbReference type="EMBL" id="OAI20850.1"/>
    </source>
</evidence>
<accession>A0A177NUU1</accession>
<evidence type="ECO:0000313" key="3">
    <source>
        <dbReference type="Proteomes" id="UP000078476"/>
    </source>
</evidence>
<dbReference type="GO" id="GO:0004519">
    <property type="term" value="F:endonuclease activity"/>
    <property type="evidence" value="ECO:0007669"/>
    <property type="project" value="InterPro"/>
</dbReference>
<dbReference type="GO" id="GO:0003676">
    <property type="term" value="F:nucleic acid binding"/>
    <property type="evidence" value="ECO:0007669"/>
    <property type="project" value="InterPro"/>
</dbReference>
<dbReference type="Pfam" id="PF01844">
    <property type="entry name" value="HNH"/>
    <property type="match status" value="1"/>
</dbReference>
<dbReference type="OrthoDB" id="9802640at2"/>
<dbReference type="SMART" id="SM00507">
    <property type="entry name" value="HNHc"/>
    <property type="match status" value="1"/>
</dbReference>
<feature type="domain" description="HNH nuclease" evidence="1">
    <location>
        <begin position="223"/>
        <end position="281"/>
    </location>
</feature>
<protein>
    <recommendedName>
        <fullName evidence="1">HNH nuclease domain-containing protein</fullName>
    </recommendedName>
</protein>
<comment type="caution">
    <text evidence="2">The sequence shown here is derived from an EMBL/GenBank/DDBJ whole genome shotgun (WGS) entry which is preliminary data.</text>
</comment>